<keyword evidence="1" id="KW-0677">Repeat</keyword>
<dbReference type="GO" id="GO:0007416">
    <property type="term" value="P:synapse assembly"/>
    <property type="evidence" value="ECO:0007669"/>
    <property type="project" value="TreeGrafter"/>
</dbReference>
<name>A0A8X6KYS3_TRICU</name>
<dbReference type="OrthoDB" id="8923679at2759"/>
<dbReference type="EMBL" id="BMAO01003637">
    <property type="protein sequence ID" value="GFQ89211.1"/>
    <property type="molecule type" value="Genomic_DNA"/>
</dbReference>
<dbReference type="GO" id="GO:0007156">
    <property type="term" value="P:homophilic cell adhesion via plasma membrane adhesion molecules"/>
    <property type="evidence" value="ECO:0007669"/>
    <property type="project" value="TreeGrafter"/>
</dbReference>
<dbReference type="InterPro" id="IPR036179">
    <property type="entry name" value="Ig-like_dom_sf"/>
</dbReference>
<proteinExistence type="predicted"/>
<protein>
    <submittedName>
        <fullName evidence="3">Down syndrome cell adhesion molecule</fullName>
    </submittedName>
</protein>
<dbReference type="InterPro" id="IPR003961">
    <property type="entry name" value="FN3_dom"/>
</dbReference>
<evidence type="ECO:0000313" key="3">
    <source>
        <dbReference type="EMBL" id="GFQ89211.1"/>
    </source>
</evidence>
<organism evidence="3 4">
    <name type="scientific">Trichonephila clavata</name>
    <name type="common">Joro spider</name>
    <name type="synonym">Nephila clavata</name>
    <dbReference type="NCBI Taxonomy" id="2740835"/>
    <lineage>
        <taxon>Eukaryota</taxon>
        <taxon>Metazoa</taxon>
        <taxon>Ecdysozoa</taxon>
        <taxon>Arthropoda</taxon>
        <taxon>Chelicerata</taxon>
        <taxon>Arachnida</taxon>
        <taxon>Araneae</taxon>
        <taxon>Araneomorphae</taxon>
        <taxon>Entelegynae</taxon>
        <taxon>Araneoidea</taxon>
        <taxon>Nephilidae</taxon>
        <taxon>Trichonephila</taxon>
    </lineage>
</organism>
<gene>
    <name evidence="3" type="primary">Dscam_14</name>
    <name evidence="3" type="ORF">TNCT_358471</name>
</gene>
<evidence type="ECO:0000256" key="1">
    <source>
        <dbReference type="ARBA" id="ARBA00022737"/>
    </source>
</evidence>
<dbReference type="PROSITE" id="PS50853">
    <property type="entry name" value="FN3"/>
    <property type="match status" value="1"/>
</dbReference>
<dbReference type="SUPFAM" id="SSF48726">
    <property type="entry name" value="Immunoglobulin"/>
    <property type="match status" value="1"/>
</dbReference>
<dbReference type="CDD" id="cd00063">
    <property type="entry name" value="FN3"/>
    <property type="match status" value="1"/>
</dbReference>
<comment type="caution">
    <text evidence="3">The sequence shown here is derived from an EMBL/GenBank/DDBJ whole genome shotgun (WGS) entry which is preliminary data.</text>
</comment>
<dbReference type="GO" id="GO:0045202">
    <property type="term" value="C:synapse"/>
    <property type="evidence" value="ECO:0007669"/>
    <property type="project" value="TreeGrafter"/>
</dbReference>
<accession>A0A8X6KYS3</accession>
<dbReference type="Gene3D" id="2.60.40.10">
    <property type="entry name" value="Immunoglobulins"/>
    <property type="match status" value="3"/>
</dbReference>
<keyword evidence="4" id="KW-1185">Reference proteome</keyword>
<dbReference type="PANTHER" id="PTHR13817">
    <property type="entry name" value="TITIN"/>
    <property type="match status" value="1"/>
</dbReference>
<dbReference type="InterPro" id="IPR050964">
    <property type="entry name" value="Striated_Muscle_Regulatory"/>
</dbReference>
<dbReference type="InterPro" id="IPR036116">
    <property type="entry name" value="FN3_sf"/>
</dbReference>
<sequence length="267" mass="29362">MSELQILKTHRNDTGTYSCSAVSDIGTDEAMIQYVVQGRPDPPTDISIVNITSRSVTLQWEVKHDGNSHVTGSVVQYQSISDSSWNGQTSQLIVSGSDNMATLRALSPVTLYFVRIVAENALGHSAPSEVLNVTTSEEAPSGAPRDVQVHSTGAQSMKVLWKHMQKVLCAFNQSKAQPTTPTIISVNFTFGEMIHFTNQELADMHHAFGAAGKCDRRARQAYENQYLTEEYHSIKCLHRCIIICANGVHCAAICMIWGKTTDADCER</sequence>
<dbReference type="AlphaFoldDB" id="A0A8X6KYS3"/>
<dbReference type="SMART" id="SM00060">
    <property type="entry name" value="FN3"/>
    <property type="match status" value="1"/>
</dbReference>
<dbReference type="SUPFAM" id="SSF49265">
    <property type="entry name" value="Fibronectin type III"/>
    <property type="match status" value="1"/>
</dbReference>
<dbReference type="InterPro" id="IPR013783">
    <property type="entry name" value="Ig-like_fold"/>
</dbReference>
<feature type="domain" description="Fibronectin type-III" evidence="2">
    <location>
        <begin position="42"/>
        <end position="138"/>
    </location>
</feature>
<dbReference type="PANTHER" id="PTHR13817:SF166">
    <property type="entry name" value="NEURONAL IGCAM-RELATED"/>
    <property type="match status" value="1"/>
</dbReference>
<reference evidence="3" key="1">
    <citation type="submission" date="2020-07" db="EMBL/GenBank/DDBJ databases">
        <title>Multicomponent nature underlies the extraordinary mechanical properties of spider dragline silk.</title>
        <authorList>
            <person name="Kono N."/>
            <person name="Nakamura H."/>
            <person name="Mori M."/>
            <person name="Yoshida Y."/>
            <person name="Ohtoshi R."/>
            <person name="Malay A.D."/>
            <person name="Moran D.A.P."/>
            <person name="Tomita M."/>
            <person name="Numata K."/>
            <person name="Arakawa K."/>
        </authorList>
    </citation>
    <scope>NUCLEOTIDE SEQUENCE</scope>
</reference>
<dbReference type="Pfam" id="PF00041">
    <property type="entry name" value="fn3"/>
    <property type="match status" value="1"/>
</dbReference>
<dbReference type="Proteomes" id="UP000887116">
    <property type="component" value="Unassembled WGS sequence"/>
</dbReference>
<evidence type="ECO:0000259" key="2">
    <source>
        <dbReference type="PROSITE" id="PS50853"/>
    </source>
</evidence>
<evidence type="ECO:0000313" key="4">
    <source>
        <dbReference type="Proteomes" id="UP000887116"/>
    </source>
</evidence>